<accession>A0ABV9NUV0</accession>
<dbReference type="Gene3D" id="3.20.20.140">
    <property type="entry name" value="Metal-dependent hydrolases"/>
    <property type="match status" value="1"/>
</dbReference>
<evidence type="ECO:0000259" key="1">
    <source>
        <dbReference type="Pfam" id="PF04909"/>
    </source>
</evidence>
<reference evidence="3" key="1">
    <citation type="journal article" date="2019" name="Int. J. Syst. Evol. Microbiol.">
        <title>The Global Catalogue of Microorganisms (GCM) 10K type strain sequencing project: providing services to taxonomists for standard genome sequencing and annotation.</title>
        <authorList>
            <consortium name="The Broad Institute Genomics Platform"/>
            <consortium name="The Broad Institute Genome Sequencing Center for Infectious Disease"/>
            <person name="Wu L."/>
            <person name="Ma J."/>
        </authorList>
    </citation>
    <scope>NUCLEOTIDE SEQUENCE [LARGE SCALE GENOMIC DNA]</scope>
    <source>
        <strain evidence="3">JCM 12165</strain>
    </source>
</reference>
<protein>
    <submittedName>
        <fullName evidence="2">Amidohydrolase family protein</fullName>
    </submittedName>
</protein>
<dbReference type="PANTHER" id="PTHR35563:SF2">
    <property type="entry name" value="BARREL METAL-DEPENDENT HYDROLASE, PUTATIVE (AFU_ORTHOLOGUE AFUA_1G16240)-RELATED"/>
    <property type="match status" value="1"/>
</dbReference>
<dbReference type="InterPro" id="IPR006680">
    <property type="entry name" value="Amidohydro-rel"/>
</dbReference>
<evidence type="ECO:0000313" key="2">
    <source>
        <dbReference type="EMBL" id="MFC4736006.1"/>
    </source>
</evidence>
<keyword evidence="3" id="KW-1185">Reference proteome</keyword>
<evidence type="ECO:0000313" key="3">
    <source>
        <dbReference type="Proteomes" id="UP001595896"/>
    </source>
</evidence>
<gene>
    <name evidence="2" type="ORF">ACFO4L_05340</name>
</gene>
<dbReference type="SUPFAM" id="SSF51556">
    <property type="entry name" value="Metallo-dependent hydrolases"/>
    <property type="match status" value="1"/>
</dbReference>
<proteinExistence type="predicted"/>
<dbReference type="InterPro" id="IPR052358">
    <property type="entry name" value="Aro_Compnd_Degr_Hydrolases"/>
</dbReference>
<dbReference type="Proteomes" id="UP001595896">
    <property type="component" value="Unassembled WGS sequence"/>
</dbReference>
<dbReference type="InterPro" id="IPR032466">
    <property type="entry name" value="Metal_Hydrolase"/>
</dbReference>
<name>A0ABV9NUV0_9BACI</name>
<dbReference type="EMBL" id="JBHSGK010000004">
    <property type="protein sequence ID" value="MFC4736006.1"/>
    <property type="molecule type" value="Genomic_DNA"/>
</dbReference>
<dbReference type="PANTHER" id="PTHR35563">
    <property type="entry name" value="BARREL METAL-DEPENDENT HYDROLASE, PUTATIVE (AFU_ORTHOLOGUE AFUA_1G16240)-RELATED"/>
    <property type="match status" value="1"/>
</dbReference>
<sequence length="247" mass="27466">MINLFDAHLHIIDPAYPLQMNNGYEPPVFTVSDYEKQRAWHNGGGAVVSGSFQGFDQTYVTDALRQLGSGYVGVTQLPATVTAEEVTALHQQGIRALRLNLYRGGSAELNDLERLADLVYETAGWHVELYADARTLADIRPSITRPERISIDHLGLHPDGLPALLDLVSNGAAVKATGFGRYQGNPIEAMVQINEENPEALMFGTDLPSTRAPVPFSDKDIERVQHAFSNSERIFHHNARRWYRLTD</sequence>
<feature type="domain" description="Amidohydrolase-related" evidence="1">
    <location>
        <begin position="6"/>
        <end position="245"/>
    </location>
</feature>
<organism evidence="2 3">
    <name type="scientific">Bacillus daqingensis</name>
    <dbReference type="NCBI Taxonomy" id="872396"/>
    <lineage>
        <taxon>Bacteria</taxon>
        <taxon>Bacillati</taxon>
        <taxon>Bacillota</taxon>
        <taxon>Bacilli</taxon>
        <taxon>Bacillales</taxon>
        <taxon>Bacillaceae</taxon>
        <taxon>Bacillus</taxon>
    </lineage>
</organism>
<dbReference type="RefSeq" id="WP_377908667.1">
    <property type="nucleotide sequence ID" value="NZ_JBHSGK010000004.1"/>
</dbReference>
<dbReference type="Pfam" id="PF04909">
    <property type="entry name" value="Amidohydro_2"/>
    <property type="match status" value="1"/>
</dbReference>
<comment type="caution">
    <text evidence="2">The sequence shown here is derived from an EMBL/GenBank/DDBJ whole genome shotgun (WGS) entry which is preliminary data.</text>
</comment>